<dbReference type="GO" id="GO:0005525">
    <property type="term" value="F:GTP binding"/>
    <property type="evidence" value="ECO:0007669"/>
    <property type="project" value="UniProtKB-KW"/>
</dbReference>
<dbReference type="Pfam" id="PF00071">
    <property type="entry name" value="Ras"/>
    <property type="match status" value="1"/>
</dbReference>
<dbReference type="AlphaFoldDB" id="A0A0D6EI63"/>
<dbReference type="EMBL" id="CENE01000003">
    <property type="protein sequence ID" value="CEQ39697.1"/>
    <property type="molecule type" value="Genomic_DNA"/>
</dbReference>
<evidence type="ECO:0000256" key="3">
    <source>
        <dbReference type="ARBA" id="ARBA00023134"/>
    </source>
</evidence>
<dbReference type="PROSITE" id="PS51419">
    <property type="entry name" value="RAB"/>
    <property type="match status" value="1"/>
</dbReference>
<dbReference type="Gene3D" id="3.40.50.300">
    <property type="entry name" value="P-loop containing nucleotide triphosphate hydrolases"/>
    <property type="match status" value="1"/>
</dbReference>
<reference evidence="5" key="1">
    <citation type="submission" date="2015-02" db="EMBL/GenBank/DDBJ databases">
        <authorList>
            <person name="Gon?alves P."/>
        </authorList>
    </citation>
    <scope>NUCLEOTIDE SEQUENCE [LARGE SCALE GENOMIC DNA]</scope>
</reference>
<proteinExistence type="predicted"/>
<dbReference type="Proteomes" id="UP000243876">
    <property type="component" value="Unassembled WGS sequence"/>
</dbReference>
<dbReference type="InterPro" id="IPR027417">
    <property type="entry name" value="P-loop_NTPase"/>
</dbReference>
<evidence type="ECO:0000256" key="1">
    <source>
        <dbReference type="ARBA" id="ARBA00004342"/>
    </source>
</evidence>
<keyword evidence="2" id="KW-0547">Nucleotide-binding</keyword>
<evidence type="ECO:0000256" key="2">
    <source>
        <dbReference type="ARBA" id="ARBA00022741"/>
    </source>
</evidence>
<name>A0A0D6EI63_SPOSA</name>
<dbReference type="OrthoDB" id="2528393at2759"/>
<dbReference type="PRINTS" id="PR00449">
    <property type="entry name" value="RASTRNSFRMNG"/>
</dbReference>
<dbReference type="GO" id="GO:0005886">
    <property type="term" value="C:plasma membrane"/>
    <property type="evidence" value="ECO:0007669"/>
    <property type="project" value="UniProtKB-SubCell"/>
</dbReference>
<dbReference type="SUPFAM" id="SSF52540">
    <property type="entry name" value="P-loop containing nucleoside triphosphate hydrolases"/>
    <property type="match status" value="1"/>
</dbReference>
<gene>
    <name evidence="4" type="primary">SPOSA6832_01240</name>
</gene>
<protein>
    <submittedName>
        <fullName evidence="4">SPOSA6832_01240-mRNA-1:cds</fullName>
    </submittedName>
</protein>
<dbReference type="InterPro" id="IPR005225">
    <property type="entry name" value="Small_GTP-bd"/>
</dbReference>
<dbReference type="GO" id="GO:0003924">
    <property type="term" value="F:GTPase activity"/>
    <property type="evidence" value="ECO:0007669"/>
    <property type="project" value="InterPro"/>
</dbReference>
<feature type="non-terminal residue" evidence="4">
    <location>
        <position position="1"/>
    </location>
</feature>
<dbReference type="NCBIfam" id="TIGR00231">
    <property type="entry name" value="small_GTP"/>
    <property type="match status" value="1"/>
</dbReference>
<comment type="subcellular location">
    <subcellularLocation>
        <location evidence="1">Cell membrane</location>
        <topology evidence="1">Lipid-anchor</topology>
        <orientation evidence="1">Cytoplasmic side</orientation>
    </subcellularLocation>
</comment>
<dbReference type="SMART" id="SM00175">
    <property type="entry name" value="RAB"/>
    <property type="match status" value="1"/>
</dbReference>
<dbReference type="InterPro" id="IPR001806">
    <property type="entry name" value="Small_GTPase"/>
</dbReference>
<keyword evidence="5" id="KW-1185">Reference proteome</keyword>
<organism evidence="4 5">
    <name type="scientific">Sporidiobolus salmonicolor</name>
    <name type="common">Yeast-like fungus</name>
    <name type="synonym">Sporobolomyces salmonicolor</name>
    <dbReference type="NCBI Taxonomy" id="5005"/>
    <lineage>
        <taxon>Eukaryota</taxon>
        <taxon>Fungi</taxon>
        <taxon>Dikarya</taxon>
        <taxon>Basidiomycota</taxon>
        <taxon>Pucciniomycotina</taxon>
        <taxon>Microbotryomycetes</taxon>
        <taxon>Sporidiobolales</taxon>
        <taxon>Sporidiobolaceae</taxon>
        <taxon>Sporobolomyces</taxon>
    </lineage>
</organism>
<accession>A0A0D6EI63</accession>
<dbReference type="SMART" id="SM00174">
    <property type="entry name" value="RHO"/>
    <property type="match status" value="1"/>
</dbReference>
<keyword evidence="3" id="KW-0342">GTP-binding</keyword>
<dbReference type="InterPro" id="IPR020849">
    <property type="entry name" value="Small_GTPase_Ras-type"/>
</dbReference>
<dbReference type="PROSITE" id="PS51421">
    <property type="entry name" value="RAS"/>
    <property type="match status" value="1"/>
</dbReference>
<evidence type="ECO:0000313" key="4">
    <source>
        <dbReference type="EMBL" id="CEQ39697.1"/>
    </source>
</evidence>
<evidence type="ECO:0000313" key="5">
    <source>
        <dbReference type="Proteomes" id="UP000243876"/>
    </source>
</evidence>
<sequence>MTAPPPVPLKIVIVGCSLDTEYDPTVEDSYQRNVNVDGVEYAVEIVDTAGQEEYRGLWQEGVAREGDGFILTYAIDSQDSFDVLPDFMHVIRKVKSPDDVPSTAMTPENTPFPFMVVGNKCDKPPSKRVISAQQGLAFSRAAGGLFYEVSAKQRVNIDAFFTTLIRAVARSKALHQAHVRRCRGVDDGLFNGNVGFVERGGASLTPRGTLSTAGGVRYGENADDEKARALAARKRNPSLAMDRRRSLSVGGLGRDPDDLHGKDGKGCGCVVC</sequence>
<dbReference type="SMART" id="SM00173">
    <property type="entry name" value="RAS"/>
    <property type="match status" value="1"/>
</dbReference>
<dbReference type="PANTHER" id="PTHR24070">
    <property type="entry name" value="RAS, DI-RAS, AND RHEB FAMILY MEMBERS OF SMALL GTPASE SUPERFAMILY"/>
    <property type="match status" value="1"/>
</dbReference>
<dbReference type="GO" id="GO:0007165">
    <property type="term" value="P:signal transduction"/>
    <property type="evidence" value="ECO:0007669"/>
    <property type="project" value="InterPro"/>
</dbReference>